<dbReference type="InterPro" id="IPR006311">
    <property type="entry name" value="TAT_signal"/>
</dbReference>
<feature type="chain" id="PRO_5011790303" description="Secreted protein" evidence="1">
    <location>
        <begin position="32"/>
        <end position="135"/>
    </location>
</feature>
<accession>A0A1I2MAL5</accession>
<dbReference type="Proteomes" id="UP000199645">
    <property type="component" value="Unassembled WGS sequence"/>
</dbReference>
<evidence type="ECO:0000313" key="3">
    <source>
        <dbReference type="Proteomes" id="UP000199645"/>
    </source>
</evidence>
<organism evidence="2 3">
    <name type="scientific">Actinoplanes philippinensis</name>
    <dbReference type="NCBI Taxonomy" id="35752"/>
    <lineage>
        <taxon>Bacteria</taxon>
        <taxon>Bacillati</taxon>
        <taxon>Actinomycetota</taxon>
        <taxon>Actinomycetes</taxon>
        <taxon>Micromonosporales</taxon>
        <taxon>Micromonosporaceae</taxon>
        <taxon>Actinoplanes</taxon>
    </lineage>
</organism>
<dbReference type="EMBL" id="FONV01000026">
    <property type="protein sequence ID" value="SFF86241.1"/>
    <property type="molecule type" value="Genomic_DNA"/>
</dbReference>
<feature type="signal peptide" evidence="1">
    <location>
        <begin position="1"/>
        <end position="31"/>
    </location>
</feature>
<protein>
    <recommendedName>
        <fullName evidence="4">Secreted protein</fullName>
    </recommendedName>
</protein>
<dbReference type="STRING" id="35752.SAMN05421541_12652"/>
<evidence type="ECO:0008006" key="4">
    <source>
        <dbReference type="Google" id="ProtNLM"/>
    </source>
</evidence>
<name>A0A1I2MAL5_9ACTN</name>
<dbReference type="RefSeq" id="WP_143134152.1">
    <property type="nucleotide sequence ID" value="NZ_BOMT01000107.1"/>
</dbReference>
<keyword evidence="3" id="KW-1185">Reference proteome</keyword>
<evidence type="ECO:0000313" key="2">
    <source>
        <dbReference type="EMBL" id="SFF86241.1"/>
    </source>
</evidence>
<reference evidence="2 3" key="1">
    <citation type="submission" date="2016-10" db="EMBL/GenBank/DDBJ databases">
        <authorList>
            <person name="de Groot N.N."/>
        </authorList>
    </citation>
    <scope>NUCLEOTIDE SEQUENCE [LARGE SCALE GENOMIC DNA]</scope>
    <source>
        <strain evidence="2 3">DSM 43019</strain>
    </source>
</reference>
<keyword evidence="1" id="KW-0732">Signal</keyword>
<dbReference type="OrthoDB" id="4559942at2"/>
<evidence type="ECO:0000256" key="1">
    <source>
        <dbReference type="SAM" id="SignalP"/>
    </source>
</evidence>
<dbReference type="PROSITE" id="PS51318">
    <property type="entry name" value="TAT"/>
    <property type="match status" value="1"/>
</dbReference>
<dbReference type="AlphaFoldDB" id="A0A1I2MAL5"/>
<proteinExistence type="predicted"/>
<sequence length="135" mass="14506">MDRRAITRKRFATLVAACAVATLAPAAPASAAPAVATSITLDRSGGFAGQHQTFLVNRSTPDGRPVLRLAGRGDFLRLRASYLPKNPCCDRFEYRLTVTYRGGFRKTVSTVQGTSGVPEILWTVIGDVERVGAQP</sequence>
<gene>
    <name evidence="2" type="ORF">SAMN05421541_12652</name>
</gene>